<sequence length="225" mass="25123">MLTSVFFLTACNSASLAVKPTTDINMSSLSYEADSQKIQIFDNRDNLEKKQGYVSKYFKGYRFGDAQLNFDRRLLLEQYLNKNLSTTANTKISLEEFTLYHVEPETVLVSTRKAGDPDFASGVEIALGGVIGGLLGEAIRAGESESYSNGNPYFLCTIKVKTQGKKVSIRYYLNQNYINELNPESPFSSEKYREGLKETVDVCLSRTAEKLASSSRFSGFSIVSR</sequence>
<name>A0A7R6PUX6_9GAMM</name>
<keyword evidence="2" id="KW-1185">Reference proteome</keyword>
<gene>
    <name evidence="1" type="ORF">NEJAP_2049</name>
</gene>
<reference evidence="1 2" key="1">
    <citation type="journal article" date="2008" name="Int. J. Syst. Evol. Microbiol.">
        <title>Neptunomonas japonica sp. nov., an Osedax japonicus symbiont-like bacterium isolated from sediment adjacent to sperm whale carcasses off Kagoshima, Japan.</title>
        <authorList>
            <person name="Miyazaki M."/>
            <person name="Nogi Y."/>
            <person name="Fujiwara Y."/>
            <person name="Kawato M."/>
            <person name="Kubokawa K."/>
            <person name="Horikoshi K."/>
        </authorList>
    </citation>
    <scope>NUCLEOTIDE SEQUENCE [LARGE SCALE GENOMIC DNA]</scope>
    <source>
        <strain evidence="1 2">JAMM 1380</strain>
    </source>
</reference>
<protein>
    <submittedName>
        <fullName evidence="1">Uncharacterized protein</fullName>
    </submittedName>
</protein>
<accession>A0A7R6PUX6</accession>
<organism evidence="1 2">
    <name type="scientific">Neptunomonas japonica JAMM 1380</name>
    <dbReference type="NCBI Taxonomy" id="1441457"/>
    <lineage>
        <taxon>Bacteria</taxon>
        <taxon>Pseudomonadati</taxon>
        <taxon>Pseudomonadota</taxon>
        <taxon>Gammaproteobacteria</taxon>
        <taxon>Oceanospirillales</taxon>
        <taxon>Oceanospirillaceae</taxon>
        <taxon>Neptunomonas</taxon>
    </lineage>
</organism>
<proteinExistence type="predicted"/>
<evidence type="ECO:0000313" key="1">
    <source>
        <dbReference type="EMBL" id="BBB29998.1"/>
    </source>
</evidence>
<evidence type="ECO:0000313" key="2">
    <source>
        <dbReference type="Proteomes" id="UP000595332"/>
    </source>
</evidence>
<dbReference type="Proteomes" id="UP000595332">
    <property type="component" value="Chromosome"/>
</dbReference>
<dbReference type="KEGG" id="njp:NEJAP_2049"/>
<dbReference type="AlphaFoldDB" id="A0A7R6PUX6"/>
<dbReference type="EMBL" id="AP014546">
    <property type="protein sequence ID" value="BBB29998.1"/>
    <property type="molecule type" value="Genomic_DNA"/>
</dbReference>